<evidence type="ECO:0000259" key="4">
    <source>
        <dbReference type="PROSITE" id="PS50893"/>
    </source>
</evidence>
<dbReference type="RefSeq" id="WP_050351392.1">
    <property type="nucleotide sequence ID" value="NZ_CP073011.1"/>
</dbReference>
<dbReference type="InterPro" id="IPR003439">
    <property type="entry name" value="ABC_transporter-like_ATP-bd"/>
</dbReference>
<name>A0A0L0QKV4_VIRPA</name>
<feature type="domain" description="ABC transporter" evidence="4">
    <location>
        <begin position="2"/>
        <end position="204"/>
    </location>
</feature>
<keyword evidence="3 5" id="KW-0067">ATP-binding</keyword>
<keyword evidence="6" id="KW-1185">Reference proteome</keyword>
<evidence type="ECO:0000256" key="3">
    <source>
        <dbReference type="ARBA" id="ARBA00022840"/>
    </source>
</evidence>
<dbReference type="InterPro" id="IPR015854">
    <property type="entry name" value="ABC_transpr_LolD-like"/>
</dbReference>
<sequence>MIEVNKLTKSYLGKKIIHNLSFTIKDGDIVALVGPSGAGKSTLLNLIGGIEPFDSGEIKIDNQSLSNAKQRISLLRYKVGFLFQNYALIDQETVDKNLEIALKFNTTEKNKQELKKEVLSKVGLVDKLSHKVYQLSGGQQQRVALARLMLKPCSIILADEPTGALDSDNRDLVLQHLKQFNEAGKTIIVATHDEIVADFAHYRIEI</sequence>
<dbReference type="InterPro" id="IPR017911">
    <property type="entry name" value="MacB-like_ATP-bd"/>
</dbReference>
<dbReference type="InterPro" id="IPR027417">
    <property type="entry name" value="P-loop_NTPase"/>
</dbReference>
<dbReference type="PANTHER" id="PTHR24220:SF86">
    <property type="entry name" value="ABC TRANSPORTER ABCH.1"/>
    <property type="match status" value="1"/>
</dbReference>
<dbReference type="EMBL" id="LGTO01000007">
    <property type="protein sequence ID" value="KNE18898.1"/>
    <property type="molecule type" value="Genomic_DNA"/>
</dbReference>
<dbReference type="GO" id="GO:0005524">
    <property type="term" value="F:ATP binding"/>
    <property type="evidence" value="ECO:0007669"/>
    <property type="project" value="UniProtKB-KW"/>
</dbReference>
<proteinExistence type="predicted"/>
<dbReference type="PROSITE" id="PS00211">
    <property type="entry name" value="ABC_TRANSPORTER_1"/>
    <property type="match status" value="1"/>
</dbReference>
<evidence type="ECO:0000256" key="2">
    <source>
        <dbReference type="ARBA" id="ARBA00022741"/>
    </source>
</evidence>
<dbReference type="Gene3D" id="3.40.50.300">
    <property type="entry name" value="P-loop containing nucleotide triphosphate hydrolases"/>
    <property type="match status" value="1"/>
</dbReference>
<dbReference type="GO" id="GO:0016887">
    <property type="term" value="F:ATP hydrolysis activity"/>
    <property type="evidence" value="ECO:0007669"/>
    <property type="project" value="InterPro"/>
</dbReference>
<evidence type="ECO:0000256" key="1">
    <source>
        <dbReference type="ARBA" id="ARBA00022448"/>
    </source>
</evidence>
<dbReference type="SMART" id="SM00382">
    <property type="entry name" value="AAA"/>
    <property type="match status" value="1"/>
</dbReference>
<gene>
    <name evidence="5" type="ORF">AFK71_09940</name>
</gene>
<dbReference type="GO" id="GO:0005886">
    <property type="term" value="C:plasma membrane"/>
    <property type="evidence" value="ECO:0007669"/>
    <property type="project" value="TreeGrafter"/>
</dbReference>
<dbReference type="InterPro" id="IPR019895">
    <property type="entry name" value="L_ocin_972_ABC"/>
</dbReference>
<dbReference type="InterPro" id="IPR017871">
    <property type="entry name" value="ABC_transporter-like_CS"/>
</dbReference>
<comment type="caution">
    <text evidence="5">The sequence shown here is derived from an EMBL/GenBank/DDBJ whole genome shotgun (WGS) entry which is preliminary data.</text>
</comment>
<dbReference type="NCBIfam" id="TIGR03608">
    <property type="entry name" value="L_ocin_972_ABC"/>
    <property type="match status" value="1"/>
</dbReference>
<dbReference type="GO" id="GO:0022857">
    <property type="term" value="F:transmembrane transporter activity"/>
    <property type="evidence" value="ECO:0007669"/>
    <property type="project" value="TreeGrafter"/>
</dbReference>
<organism evidence="5 6">
    <name type="scientific">Virgibacillus pantothenticus</name>
    <dbReference type="NCBI Taxonomy" id="1473"/>
    <lineage>
        <taxon>Bacteria</taxon>
        <taxon>Bacillati</taxon>
        <taxon>Bacillota</taxon>
        <taxon>Bacilli</taxon>
        <taxon>Bacillales</taxon>
        <taxon>Bacillaceae</taxon>
        <taxon>Virgibacillus</taxon>
    </lineage>
</organism>
<dbReference type="CDD" id="cd03255">
    <property type="entry name" value="ABC_MJ0796_LolCDE_FtsE"/>
    <property type="match status" value="1"/>
</dbReference>
<reference evidence="6" key="1">
    <citation type="submission" date="2015-07" db="EMBL/GenBank/DDBJ databases">
        <title>Fjat-10053 dsm26.</title>
        <authorList>
            <person name="Liu B."/>
            <person name="Wang J."/>
            <person name="Zhu Y."/>
            <person name="Liu G."/>
            <person name="Chen Q."/>
            <person name="Chen Z."/>
            <person name="Lan J."/>
            <person name="Che J."/>
            <person name="Ge C."/>
            <person name="Shi H."/>
            <person name="Pan Z."/>
            <person name="Liu X."/>
        </authorList>
    </citation>
    <scope>NUCLEOTIDE SEQUENCE [LARGE SCALE GENOMIC DNA]</scope>
    <source>
        <strain evidence="6">DSM 26</strain>
    </source>
</reference>
<dbReference type="Proteomes" id="UP000036780">
    <property type="component" value="Unassembled WGS sequence"/>
</dbReference>
<dbReference type="OrthoDB" id="9791546at2"/>
<evidence type="ECO:0000313" key="6">
    <source>
        <dbReference type="Proteomes" id="UP000036780"/>
    </source>
</evidence>
<dbReference type="PROSITE" id="PS50893">
    <property type="entry name" value="ABC_TRANSPORTER_2"/>
    <property type="match status" value="1"/>
</dbReference>
<protein>
    <submittedName>
        <fullName evidence="5">Bacteriocin ABC transporter ATP-binding protein</fullName>
    </submittedName>
</protein>
<dbReference type="Pfam" id="PF00005">
    <property type="entry name" value="ABC_tran"/>
    <property type="match status" value="1"/>
</dbReference>
<dbReference type="PATRIC" id="fig|1473.5.peg.483"/>
<dbReference type="GeneID" id="66871878"/>
<evidence type="ECO:0000313" key="5">
    <source>
        <dbReference type="EMBL" id="KNE18898.1"/>
    </source>
</evidence>
<keyword evidence="1" id="KW-0813">Transport</keyword>
<dbReference type="AlphaFoldDB" id="A0A0L0QKV4"/>
<dbReference type="SUPFAM" id="SSF52540">
    <property type="entry name" value="P-loop containing nucleoside triphosphate hydrolases"/>
    <property type="match status" value="1"/>
</dbReference>
<dbReference type="InterPro" id="IPR003593">
    <property type="entry name" value="AAA+_ATPase"/>
</dbReference>
<dbReference type="PANTHER" id="PTHR24220">
    <property type="entry name" value="IMPORT ATP-BINDING PROTEIN"/>
    <property type="match status" value="1"/>
</dbReference>
<accession>A0A0L0QKV4</accession>
<keyword evidence="2" id="KW-0547">Nucleotide-binding</keyword>